<organism evidence="2 3">
    <name type="scientific">Xanthomonas hyacinthi</name>
    <dbReference type="NCBI Taxonomy" id="56455"/>
    <lineage>
        <taxon>Bacteria</taxon>
        <taxon>Pseudomonadati</taxon>
        <taxon>Pseudomonadota</taxon>
        <taxon>Gammaproteobacteria</taxon>
        <taxon>Lysobacterales</taxon>
        <taxon>Lysobacteraceae</taxon>
        <taxon>Xanthomonas</taxon>
    </lineage>
</organism>
<dbReference type="OrthoDB" id="9809969at2"/>
<name>A0A2S7EPJ0_9XANT</name>
<accession>A0A2S7EPJ0</accession>
<evidence type="ECO:0000256" key="1">
    <source>
        <dbReference type="SAM" id="MobiDB-lite"/>
    </source>
</evidence>
<feature type="region of interest" description="Disordered" evidence="1">
    <location>
        <begin position="1"/>
        <end position="69"/>
    </location>
</feature>
<sequence>MTDHRDDDFRLRPSAPKNRGKGQGQSFVSKVLKQAGKASGGKSSMRYSAAGGSGTRAGQRPGSRLGRGHTAARFAGAKLTPLSRRVTIKTLLVNQRNASPQSLAKHLRYIERDGAGRDGEPGQAYGPQTDEADLDAFKERCADDRHHFRFIVSPEDGAELDDLRTYTRHLMGRMEADLGTRLDWVAVDHWNTDNPHTHLIVRGSDDMGKDLIIAGDYIAHGFRHRAAELAAEWLGPRTELEIQQTLQREVERERWTSLDRTLQREASDDGRVQIERFNEPRLQRQRLLLIGRLQRLQRLGLADETQPGTWAVHADAEKTLRALGERGDIIRTMQRAMRGQQRELAVFEPGDDGRSIVGRVVAKGLADELRDRGYLVIDGVDGKAHYVALNARDDPANYPAGSVVEVRGSAEVRAADKNIASLASDGLYRTDHHLAIEQDRAKAGRDPQEVVAAHVRRLEALRRAGIVERMAEGLWKVPDDLTEHGRQYDAQRLGGVAVELKSHLPIERQARVIGATWLDQQLIGGGKGLGELGFGSEVKDALQQRAEFLTEQGLAEKHGQRVILARNLLGTLRNRELTQAAKDIAVETGLEHRPVTDGQRVAGIYRHSVMLASGRYAVLDDGIGFSLVPWRPVIEQRLGQQMAATVRGGAVSWEIGRQRGLAIG</sequence>
<protein>
    <submittedName>
        <fullName evidence="2">Type VI secretion protein</fullName>
    </submittedName>
</protein>
<keyword evidence="3" id="KW-1185">Reference proteome</keyword>
<dbReference type="Proteomes" id="UP000238261">
    <property type="component" value="Unassembled WGS sequence"/>
</dbReference>
<comment type="caution">
    <text evidence="2">The sequence shown here is derived from an EMBL/GenBank/DDBJ whole genome shotgun (WGS) entry which is preliminary data.</text>
</comment>
<dbReference type="AlphaFoldDB" id="A0A2S7EPJ0"/>
<gene>
    <name evidence="2" type="ORF">XhyaCFBP1156_19965</name>
</gene>
<feature type="compositionally biased region" description="Basic and acidic residues" evidence="1">
    <location>
        <begin position="1"/>
        <end position="11"/>
    </location>
</feature>
<proteinExistence type="predicted"/>
<reference evidence="3" key="1">
    <citation type="submission" date="2016-08" db="EMBL/GenBank/DDBJ databases">
        <authorList>
            <person name="Merda D."/>
            <person name="Briand M."/>
            <person name="Taghouti G."/>
            <person name="Carrere S."/>
            <person name="Gouzy J."/>
            <person name="Portier P."/>
            <person name="Jacques M.-A."/>
            <person name="Fischer-Le Saux M."/>
        </authorList>
    </citation>
    <scope>NUCLEOTIDE SEQUENCE [LARGE SCALE GENOMIC DNA]</scope>
    <source>
        <strain evidence="3">CFBP1156</strain>
    </source>
</reference>
<evidence type="ECO:0000313" key="2">
    <source>
        <dbReference type="EMBL" id="PPU94447.1"/>
    </source>
</evidence>
<dbReference type="Pfam" id="PF11843">
    <property type="entry name" value="DUF3363"/>
    <property type="match status" value="1"/>
</dbReference>
<dbReference type="InterPro" id="IPR021795">
    <property type="entry name" value="DUF3363"/>
</dbReference>
<dbReference type="EMBL" id="MDEG01000036">
    <property type="protein sequence ID" value="PPU94447.1"/>
    <property type="molecule type" value="Genomic_DNA"/>
</dbReference>
<dbReference type="RefSeq" id="WP_104559007.1">
    <property type="nucleotide sequence ID" value="NZ_CP043476.1"/>
</dbReference>
<evidence type="ECO:0000313" key="3">
    <source>
        <dbReference type="Proteomes" id="UP000238261"/>
    </source>
</evidence>